<accession>A0ABR8XVG6</accession>
<dbReference type="Pfam" id="PF00756">
    <property type="entry name" value="Esterase"/>
    <property type="match status" value="1"/>
</dbReference>
<organism evidence="3 4">
    <name type="scientific">Solibacillus faecavium</name>
    <dbReference type="NCBI Taxonomy" id="2762221"/>
    <lineage>
        <taxon>Bacteria</taxon>
        <taxon>Bacillati</taxon>
        <taxon>Bacillota</taxon>
        <taxon>Bacilli</taxon>
        <taxon>Bacillales</taxon>
        <taxon>Caryophanaceae</taxon>
        <taxon>Solibacillus</taxon>
    </lineage>
</organism>
<dbReference type="EMBL" id="JACSPZ010000002">
    <property type="protein sequence ID" value="MBD8035947.1"/>
    <property type="molecule type" value="Genomic_DNA"/>
</dbReference>
<name>A0ABR8XVG6_9BACL</name>
<reference evidence="3 4" key="1">
    <citation type="submission" date="2020-08" db="EMBL/GenBank/DDBJ databases">
        <title>A Genomic Blueprint of the Chicken Gut Microbiome.</title>
        <authorList>
            <person name="Gilroy R."/>
            <person name="Ravi A."/>
            <person name="Getino M."/>
            <person name="Pursley I."/>
            <person name="Horton D.L."/>
            <person name="Alikhan N.-F."/>
            <person name="Baker D."/>
            <person name="Gharbi K."/>
            <person name="Hall N."/>
            <person name="Watson M."/>
            <person name="Adriaenssens E.M."/>
            <person name="Foster-Nyarko E."/>
            <person name="Jarju S."/>
            <person name="Secka A."/>
            <person name="Antonio M."/>
            <person name="Oren A."/>
            <person name="Chaudhuri R."/>
            <person name="La Ragione R.M."/>
            <person name="Hildebrand F."/>
            <person name="Pallen M.J."/>
        </authorList>
    </citation>
    <scope>NUCLEOTIDE SEQUENCE [LARGE SCALE GENOMIC DNA]</scope>
    <source>
        <strain evidence="3 4">A46</strain>
    </source>
</reference>
<evidence type="ECO:0000256" key="2">
    <source>
        <dbReference type="ARBA" id="ARBA00022801"/>
    </source>
</evidence>
<dbReference type="PANTHER" id="PTHR40841:SF2">
    <property type="entry name" value="SIDEROPHORE-DEGRADING ESTERASE (EUROFUNG)"/>
    <property type="match status" value="1"/>
</dbReference>
<keyword evidence="4" id="KW-1185">Reference proteome</keyword>
<dbReference type="PANTHER" id="PTHR40841">
    <property type="entry name" value="SIDEROPHORE TRIACETYLFUSARININE C ESTERASE"/>
    <property type="match status" value="1"/>
</dbReference>
<dbReference type="InterPro" id="IPR029058">
    <property type="entry name" value="AB_hydrolase_fold"/>
</dbReference>
<comment type="similarity">
    <text evidence="1">Belongs to the esterase D family.</text>
</comment>
<dbReference type="InterPro" id="IPR000801">
    <property type="entry name" value="Esterase-like"/>
</dbReference>
<evidence type="ECO:0000313" key="4">
    <source>
        <dbReference type="Proteomes" id="UP000619101"/>
    </source>
</evidence>
<dbReference type="Proteomes" id="UP000619101">
    <property type="component" value="Unassembled WGS sequence"/>
</dbReference>
<dbReference type="InterPro" id="IPR052558">
    <property type="entry name" value="Siderophore_Hydrolase_D"/>
</dbReference>
<dbReference type="SUPFAM" id="SSF53474">
    <property type="entry name" value="alpha/beta-Hydrolases"/>
    <property type="match status" value="1"/>
</dbReference>
<evidence type="ECO:0000256" key="1">
    <source>
        <dbReference type="ARBA" id="ARBA00005622"/>
    </source>
</evidence>
<protein>
    <submittedName>
        <fullName evidence="3">Alpha/beta hydrolase</fullName>
    </submittedName>
</protein>
<dbReference type="Gene3D" id="3.40.50.1820">
    <property type="entry name" value="alpha/beta hydrolase"/>
    <property type="match status" value="1"/>
</dbReference>
<proteinExistence type="inferred from homology"/>
<dbReference type="RefSeq" id="WP_191698917.1">
    <property type="nucleotide sequence ID" value="NZ_JACSPZ010000002.1"/>
</dbReference>
<sequence length="243" mass="27816">MQSNYNNYPYILDIYVPDEAPPANGFSVIIVLDGTRYSKLFHETVTNQIRNRVKTNIEPAVIVGIGHQEQDIPKQRFYDFTAPAAEYHFPVRRGRAMKEVPAGGAEYFMDYLMHQIIPMLLEKYTINKNKISIYGHSLGGLFVLWSYLTYPNVFFKYAAISPSIWWNNHEIVTRLKQVEHSYTAPLYISVGGNEGDMVVDAESFYTKAIQKGINSEFFISEGENHASVIPTTLSRVLRFLKSN</sequence>
<dbReference type="GO" id="GO:0016787">
    <property type="term" value="F:hydrolase activity"/>
    <property type="evidence" value="ECO:0007669"/>
    <property type="project" value="UniProtKB-KW"/>
</dbReference>
<gene>
    <name evidence="3" type="ORF">H9635_04280</name>
</gene>
<evidence type="ECO:0000313" key="3">
    <source>
        <dbReference type="EMBL" id="MBD8035947.1"/>
    </source>
</evidence>
<comment type="caution">
    <text evidence="3">The sequence shown here is derived from an EMBL/GenBank/DDBJ whole genome shotgun (WGS) entry which is preliminary data.</text>
</comment>
<keyword evidence="2 3" id="KW-0378">Hydrolase</keyword>